<dbReference type="OrthoDB" id="654211at2759"/>
<dbReference type="SMART" id="SM00868">
    <property type="entry name" value="zf-AD"/>
    <property type="match status" value="1"/>
</dbReference>
<feature type="domain" description="C2H2-type" evidence="8">
    <location>
        <begin position="786"/>
        <end position="813"/>
    </location>
</feature>
<gene>
    <name evidence="10" type="ORF">EAI_14603</name>
</gene>
<dbReference type="SUPFAM" id="SSF57667">
    <property type="entry name" value="beta-beta-alpha zinc fingers"/>
    <property type="match status" value="5"/>
</dbReference>
<dbReference type="PROSITE" id="PS50157">
    <property type="entry name" value="ZINC_FINGER_C2H2_2"/>
    <property type="match status" value="8"/>
</dbReference>
<evidence type="ECO:0000256" key="3">
    <source>
        <dbReference type="ARBA" id="ARBA00022771"/>
    </source>
</evidence>
<accession>E2BFY6</accession>
<dbReference type="SUPFAM" id="SSF57716">
    <property type="entry name" value="Glucocorticoid receptor-like (DNA-binding domain)"/>
    <property type="match status" value="1"/>
</dbReference>
<feature type="domain" description="C2H2-type" evidence="8">
    <location>
        <begin position="329"/>
        <end position="357"/>
    </location>
</feature>
<dbReference type="PROSITE" id="PS51915">
    <property type="entry name" value="ZAD"/>
    <property type="match status" value="1"/>
</dbReference>
<dbReference type="GO" id="GO:0005634">
    <property type="term" value="C:nucleus"/>
    <property type="evidence" value="ECO:0007669"/>
    <property type="project" value="InterPro"/>
</dbReference>
<feature type="domain" description="C2H2-type" evidence="8">
    <location>
        <begin position="429"/>
        <end position="456"/>
    </location>
</feature>
<dbReference type="Pfam" id="PF12874">
    <property type="entry name" value="zf-met"/>
    <property type="match status" value="1"/>
</dbReference>
<evidence type="ECO:0000313" key="10">
    <source>
        <dbReference type="EMBL" id="EFN85388.1"/>
    </source>
</evidence>
<evidence type="ECO:0000256" key="6">
    <source>
        <dbReference type="PROSITE-ProRule" id="PRU01263"/>
    </source>
</evidence>
<dbReference type="PhylomeDB" id="E2BFY6"/>
<dbReference type="SMART" id="SM00355">
    <property type="entry name" value="ZnF_C2H2"/>
    <property type="match status" value="11"/>
</dbReference>
<dbReference type="PROSITE" id="PS00028">
    <property type="entry name" value="ZINC_FINGER_C2H2_1"/>
    <property type="match status" value="10"/>
</dbReference>
<evidence type="ECO:0000259" key="9">
    <source>
        <dbReference type="PROSITE" id="PS51915"/>
    </source>
</evidence>
<dbReference type="AlphaFoldDB" id="E2BFY6"/>
<feature type="domain" description="ZAD" evidence="9">
    <location>
        <begin position="9"/>
        <end position="84"/>
    </location>
</feature>
<evidence type="ECO:0000313" key="11">
    <source>
        <dbReference type="Proteomes" id="UP000008237"/>
    </source>
</evidence>
<evidence type="ECO:0000256" key="5">
    <source>
        <dbReference type="PROSITE-ProRule" id="PRU00042"/>
    </source>
</evidence>
<reference evidence="10 11" key="1">
    <citation type="journal article" date="2010" name="Science">
        <title>Genomic comparison of the ants Camponotus floridanus and Harpegnathos saltator.</title>
        <authorList>
            <person name="Bonasio R."/>
            <person name="Zhang G."/>
            <person name="Ye C."/>
            <person name="Mutti N.S."/>
            <person name="Fang X."/>
            <person name="Qin N."/>
            <person name="Donahue G."/>
            <person name="Yang P."/>
            <person name="Li Q."/>
            <person name="Li C."/>
            <person name="Zhang P."/>
            <person name="Huang Z."/>
            <person name="Berger S.L."/>
            <person name="Reinberg D."/>
            <person name="Wang J."/>
            <person name="Liebig J."/>
        </authorList>
    </citation>
    <scope>NUCLEOTIDE SEQUENCE [LARGE SCALE GENOMIC DNA]</scope>
    <source>
        <strain evidence="10 11">R22 G/1</strain>
    </source>
</reference>
<feature type="domain" description="C2H2-type" evidence="8">
    <location>
        <begin position="630"/>
        <end position="660"/>
    </location>
</feature>
<name>E2BFY6_HARSA</name>
<feature type="binding site" evidence="6">
    <location>
        <position position="60"/>
    </location>
    <ligand>
        <name>Zn(2+)</name>
        <dbReference type="ChEBI" id="CHEBI:29105"/>
    </ligand>
</feature>
<dbReference type="EMBL" id="GL448096">
    <property type="protein sequence ID" value="EFN85388.1"/>
    <property type="molecule type" value="Genomic_DNA"/>
</dbReference>
<protein>
    <submittedName>
        <fullName evidence="10">Zinc finger protein Xfin</fullName>
    </submittedName>
</protein>
<keyword evidence="3 5" id="KW-0863">Zinc-finger</keyword>
<proteinExistence type="predicted"/>
<feature type="domain" description="C2H2-type" evidence="8">
    <location>
        <begin position="364"/>
        <end position="391"/>
    </location>
</feature>
<dbReference type="PANTHER" id="PTHR24379">
    <property type="entry name" value="KRAB AND ZINC FINGER DOMAIN-CONTAINING"/>
    <property type="match status" value="1"/>
</dbReference>
<dbReference type="Proteomes" id="UP000008237">
    <property type="component" value="Unassembled WGS sequence"/>
</dbReference>
<feature type="binding site" evidence="6">
    <location>
        <position position="14"/>
    </location>
    <ligand>
        <name>Zn(2+)</name>
        <dbReference type="ChEBI" id="CHEBI:29105"/>
    </ligand>
</feature>
<feature type="region of interest" description="Disordered" evidence="7">
    <location>
        <begin position="503"/>
        <end position="531"/>
    </location>
</feature>
<feature type="domain" description="C2H2-type" evidence="8">
    <location>
        <begin position="602"/>
        <end position="629"/>
    </location>
</feature>
<dbReference type="Pfam" id="PF07776">
    <property type="entry name" value="zf-AD"/>
    <property type="match status" value="1"/>
</dbReference>
<feature type="domain" description="C2H2-type" evidence="8">
    <location>
        <begin position="572"/>
        <end position="599"/>
    </location>
</feature>
<dbReference type="Pfam" id="PF00096">
    <property type="entry name" value="zf-C2H2"/>
    <property type="match status" value="4"/>
</dbReference>
<dbReference type="InterPro" id="IPR012934">
    <property type="entry name" value="Znf_AD"/>
</dbReference>
<evidence type="ECO:0000256" key="2">
    <source>
        <dbReference type="ARBA" id="ARBA00022737"/>
    </source>
</evidence>
<feature type="domain" description="C2H2-type" evidence="8">
    <location>
        <begin position="456"/>
        <end position="483"/>
    </location>
</feature>
<dbReference type="Gene3D" id="3.40.1800.20">
    <property type="match status" value="1"/>
</dbReference>
<keyword evidence="11" id="KW-1185">Reference proteome</keyword>
<dbReference type="KEGG" id="hst:105182372"/>
<dbReference type="Gene3D" id="3.30.160.60">
    <property type="entry name" value="Classic Zinc Finger"/>
    <property type="match status" value="6"/>
</dbReference>
<feature type="binding site" evidence="6">
    <location>
        <position position="57"/>
    </location>
    <ligand>
        <name>Zn(2+)</name>
        <dbReference type="ChEBI" id="CHEBI:29105"/>
    </ligand>
</feature>
<evidence type="ECO:0000259" key="8">
    <source>
        <dbReference type="PROSITE" id="PS50157"/>
    </source>
</evidence>
<dbReference type="GO" id="GO:0008270">
    <property type="term" value="F:zinc ion binding"/>
    <property type="evidence" value="ECO:0007669"/>
    <property type="project" value="UniProtKB-UniRule"/>
</dbReference>
<dbReference type="InParanoid" id="E2BFY6"/>
<sequence>MATVDKLENVCRLCLEKKNEMMPIFGNESMQRKVPHKLRGCLPVLVYQTDPLPKQICQFCAARLDDAYEFREHCLDVFKKMFNMLLKSQQTESVRIFLDAMTNSQDPCQAQLCKKSRAPPPLVPLPNSLPLDNSLAPINQINQDQLQNTCIESLPELPCEVEIKEMTTDTNLNDQITACESPVRRPKWLESYNTSLRTVTNTVPTFDTGDEQAFSKAEYQARKEEKRTSILEQALTGNITLNNLAKNSLTVDHRQRLQTKAKLTSEWWCVPCNTYFKSRDSLVKHMQVFCPRDFTCKRCYVSFESVELLAKHEADYHLVVRLGSVENLNDCDQCDRQFLSWNMLKQHRLCHHLAELTEFLDRNTRCSLCNRCFPTVRAYQNHMQLHRMNDSSLLPQRPFSAEPTFPMVRVERMGEVKRIDPFYENSKSLKCPTCGKVCTAQSALSNHMRTHKPKKYKCNFCGRLFGLLIRLAAHKMSHDKQAEVSPVMSAVEQEEALNAEREAREAAREARTRVNKRSYSEMMEKHDASPEDEPAEFKKIAKCGICSQWFGDHTTMLAHLQTHSDNYNCKNFTCHVCKKSFKEQWQLVRHEASHKRADKAAYTCNSCKKSFVDKSLYKAHQKTHMVDKTYHCAKCNKIFFKEVSLLAHQCTGGALSDKRPAAEPAQRTSTHDSNKRHKRDPASLPSRNSHMRMYNNDTYGNMTQQREIKVEADDESMPKLSPEILEYSVPIIEPRIEINEQSAPPPFKRTLIKTTNGYRCGVCKSPFVSRELAVAHLRSAHPIMPYQCPYCKKRFTTQYMFTHHIKTEHPEEPEK</sequence>
<evidence type="ECO:0000256" key="4">
    <source>
        <dbReference type="ARBA" id="ARBA00022833"/>
    </source>
</evidence>
<evidence type="ECO:0000256" key="7">
    <source>
        <dbReference type="SAM" id="MobiDB-lite"/>
    </source>
</evidence>
<keyword evidence="4 6" id="KW-0862">Zinc</keyword>
<dbReference type="PANTHER" id="PTHR24379:SF121">
    <property type="entry name" value="C2H2-TYPE DOMAIN-CONTAINING PROTEIN"/>
    <property type="match status" value="1"/>
</dbReference>
<evidence type="ECO:0000256" key="1">
    <source>
        <dbReference type="ARBA" id="ARBA00022723"/>
    </source>
</evidence>
<feature type="region of interest" description="Disordered" evidence="7">
    <location>
        <begin position="654"/>
        <end position="694"/>
    </location>
</feature>
<dbReference type="InterPro" id="IPR036236">
    <property type="entry name" value="Znf_C2H2_sf"/>
</dbReference>
<dbReference type="InterPro" id="IPR013087">
    <property type="entry name" value="Znf_C2H2_type"/>
</dbReference>
<keyword evidence="2" id="KW-0677">Repeat</keyword>
<dbReference type="OMA" id="HTTMLTH"/>
<organism evidence="11">
    <name type="scientific">Harpegnathos saltator</name>
    <name type="common">Jerdon's jumping ant</name>
    <dbReference type="NCBI Taxonomy" id="610380"/>
    <lineage>
        <taxon>Eukaryota</taxon>
        <taxon>Metazoa</taxon>
        <taxon>Ecdysozoa</taxon>
        <taxon>Arthropoda</taxon>
        <taxon>Hexapoda</taxon>
        <taxon>Insecta</taxon>
        <taxon>Pterygota</taxon>
        <taxon>Neoptera</taxon>
        <taxon>Endopterygota</taxon>
        <taxon>Hymenoptera</taxon>
        <taxon>Apocrita</taxon>
        <taxon>Aculeata</taxon>
        <taxon>Formicoidea</taxon>
        <taxon>Formicidae</taxon>
        <taxon>Ponerinae</taxon>
        <taxon>Ponerini</taxon>
        <taxon>Harpegnathos</taxon>
    </lineage>
</organism>
<feature type="binding site" evidence="6">
    <location>
        <position position="11"/>
    </location>
    <ligand>
        <name>Zn(2+)</name>
        <dbReference type="ChEBI" id="CHEBI:29105"/>
    </ligand>
</feature>
<keyword evidence="1 6" id="KW-0479">Metal-binding</keyword>